<evidence type="ECO:0000256" key="2">
    <source>
        <dbReference type="ARBA" id="ARBA00022630"/>
    </source>
</evidence>
<accession>A0ABZ1B4I4</accession>
<name>A0ABZ1B4I4_9ACTN</name>
<keyword evidence="2" id="KW-0285">Flavoprotein</keyword>
<feature type="region of interest" description="Disordered" evidence="4">
    <location>
        <begin position="38"/>
        <end position="143"/>
    </location>
</feature>
<evidence type="ECO:0000313" key="7">
    <source>
        <dbReference type="Proteomes" id="UP001324287"/>
    </source>
</evidence>
<evidence type="ECO:0000256" key="4">
    <source>
        <dbReference type="SAM" id="MobiDB-lite"/>
    </source>
</evidence>
<reference evidence="6 7" key="1">
    <citation type="submission" date="2023-12" db="EMBL/GenBank/DDBJ databases">
        <title>Blastococcus brunescens sp. nov., an actonobacterium isolated from sandstone collected in sahara desert.</title>
        <authorList>
            <person name="Gtari M."/>
            <person name="Ghodhbane F."/>
        </authorList>
    </citation>
    <scope>NUCLEOTIDE SEQUENCE [LARGE SCALE GENOMIC DNA]</scope>
    <source>
        <strain evidence="6 7">BMG 8361</strain>
    </source>
</reference>
<dbReference type="Gene3D" id="3.50.50.60">
    <property type="entry name" value="FAD/NAD(P)-binding domain"/>
    <property type="match status" value="1"/>
</dbReference>
<dbReference type="InterPro" id="IPR050641">
    <property type="entry name" value="RIFMO-like"/>
</dbReference>
<protein>
    <submittedName>
        <fullName evidence="6">FAD-dependent monooxygenase</fullName>
    </submittedName>
</protein>
<feature type="compositionally biased region" description="Low complexity" evidence="4">
    <location>
        <begin position="92"/>
        <end position="126"/>
    </location>
</feature>
<keyword evidence="3" id="KW-0274">FAD</keyword>
<keyword evidence="7" id="KW-1185">Reference proteome</keyword>
<gene>
    <name evidence="6" type="ORF">U6N30_09060</name>
</gene>
<dbReference type="SUPFAM" id="SSF51905">
    <property type="entry name" value="FAD/NAD(P)-binding domain"/>
    <property type="match status" value="1"/>
</dbReference>
<dbReference type="InterPro" id="IPR036188">
    <property type="entry name" value="FAD/NAD-bd_sf"/>
</dbReference>
<dbReference type="Proteomes" id="UP001324287">
    <property type="component" value="Chromosome"/>
</dbReference>
<evidence type="ECO:0000256" key="1">
    <source>
        <dbReference type="ARBA" id="ARBA00001974"/>
    </source>
</evidence>
<evidence type="ECO:0000256" key="3">
    <source>
        <dbReference type="ARBA" id="ARBA00022827"/>
    </source>
</evidence>
<dbReference type="GO" id="GO:0004497">
    <property type="term" value="F:monooxygenase activity"/>
    <property type="evidence" value="ECO:0007669"/>
    <property type="project" value="UniProtKB-KW"/>
</dbReference>
<organism evidence="6 7">
    <name type="scientific">Blastococcus brunescens</name>
    <dbReference type="NCBI Taxonomy" id="1564165"/>
    <lineage>
        <taxon>Bacteria</taxon>
        <taxon>Bacillati</taxon>
        <taxon>Actinomycetota</taxon>
        <taxon>Actinomycetes</taxon>
        <taxon>Geodermatophilales</taxon>
        <taxon>Geodermatophilaceae</taxon>
        <taxon>Blastococcus</taxon>
    </lineage>
</organism>
<dbReference type="EMBL" id="CP141261">
    <property type="protein sequence ID" value="WRL65709.1"/>
    <property type="molecule type" value="Genomic_DNA"/>
</dbReference>
<sequence>MTGDRVRSQVAIVGGGPVGMGLAIGLGQLGIQCAVIERREQPQPVPKGQNLTQRTMEHMRAWGPRSASVRVGRSRPSSASWGTRPTARSSDRTPTSGSAAPPSAASTRPTTSASRSTPPSGRSASAWRRCQTSRSTTAGGPSR</sequence>
<feature type="compositionally biased region" description="Polar residues" evidence="4">
    <location>
        <begin position="130"/>
        <end position="143"/>
    </location>
</feature>
<keyword evidence="6" id="KW-0560">Oxidoreductase</keyword>
<evidence type="ECO:0000259" key="5">
    <source>
        <dbReference type="Pfam" id="PF01494"/>
    </source>
</evidence>
<feature type="compositionally biased region" description="Polar residues" evidence="4">
    <location>
        <begin position="75"/>
        <end position="88"/>
    </location>
</feature>
<comment type="cofactor">
    <cofactor evidence="1">
        <name>FAD</name>
        <dbReference type="ChEBI" id="CHEBI:57692"/>
    </cofactor>
</comment>
<dbReference type="RefSeq" id="WP_324277027.1">
    <property type="nucleotide sequence ID" value="NZ_CP141261.1"/>
</dbReference>
<dbReference type="PANTHER" id="PTHR43004">
    <property type="entry name" value="TRK SYSTEM POTASSIUM UPTAKE PROTEIN"/>
    <property type="match status" value="1"/>
</dbReference>
<dbReference type="Pfam" id="PF01494">
    <property type="entry name" value="FAD_binding_3"/>
    <property type="match status" value="1"/>
</dbReference>
<feature type="domain" description="FAD-binding" evidence="5">
    <location>
        <begin position="8"/>
        <end position="78"/>
    </location>
</feature>
<dbReference type="PANTHER" id="PTHR43004:SF19">
    <property type="entry name" value="BINDING MONOOXYGENASE, PUTATIVE (JCVI)-RELATED"/>
    <property type="match status" value="1"/>
</dbReference>
<keyword evidence="6" id="KW-0503">Monooxygenase</keyword>
<evidence type="ECO:0000313" key="6">
    <source>
        <dbReference type="EMBL" id="WRL65709.1"/>
    </source>
</evidence>
<dbReference type="InterPro" id="IPR002938">
    <property type="entry name" value="FAD-bd"/>
</dbReference>
<proteinExistence type="predicted"/>